<keyword evidence="1" id="KW-0812">Transmembrane</keyword>
<evidence type="ECO:0000256" key="1">
    <source>
        <dbReference type="SAM" id="Phobius"/>
    </source>
</evidence>
<feature type="transmembrane region" description="Helical" evidence="1">
    <location>
        <begin position="6"/>
        <end position="26"/>
    </location>
</feature>
<reference evidence="2 3" key="1">
    <citation type="journal article" date="2020" name="mSystems">
        <title>Defining Genomic and Predicted Metabolic Features of the Acetobacterium Genus.</title>
        <authorList>
            <person name="Ross D.E."/>
            <person name="Marshall C.W."/>
            <person name="Gulliver D."/>
            <person name="May H.D."/>
            <person name="Norman R.S."/>
        </authorList>
    </citation>
    <scope>NUCLEOTIDE SEQUENCE [LARGE SCALE GENOMIC DNA]</scope>
    <source>
        <strain evidence="2 3">DSM 4132</strain>
    </source>
</reference>
<evidence type="ECO:0000313" key="3">
    <source>
        <dbReference type="Proteomes" id="UP000622405"/>
    </source>
</evidence>
<evidence type="ECO:0000313" key="2">
    <source>
        <dbReference type="EMBL" id="MBC3901696.1"/>
    </source>
</evidence>
<keyword evidence="1" id="KW-0472">Membrane</keyword>
<dbReference type="Proteomes" id="UP000622405">
    <property type="component" value="Unassembled WGS sequence"/>
</dbReference>
<comment type="caution">
    <text evidence="2">The sequence shown here is derived from an EMBL/GenBank/DDBJ whole genome shotgun (WGS) entry which is preliminary data.</text>
</comment>
<keyword evidence="3" id="KW-1185">Reference proteome</keyword>
<proteinExistence type="predicted"/>
<dbReference type="RefSeq" id="WP_186895709.1">
    <property type="nucleotide sequence ID" value="NZ_WJBE01000046.1"/>
</dbReference>
<dbReference type="EMBL" id="WJBE01000046">
    <property type="protein sequence ID" value="MBC3901696.1"/>
    <property type="molecule type" value="Genomic_DNA"/>
</dbReference>
<accession>A0ABR6Z2W5</accession>
<keyword evidence="1" id="KW-1133">Transmembrane helix</keyword>
<sequence>MFRNRILKILSLLMVLNILIIPLTSFTPQHQNKYKVYAAEGIVDIRFFNAIVSMIGITSVMIGSMSDNFSIPAADLTDLKDQFAQSLETDSTRKAAWMSAQTEYLAGGVAKTMGAVELAKIGINDIYDQINSYLNTHIINIDTPVEATSITTETPYYISVSYLNSPINYMKYTPTSTYTLGSYSTSNPYWRMHDPLPTDTRVIYSNTFYSNGSEYAVIRMNSYYNQFEVNVSITNATNPQLNAKLYQECLRYGIDITQHFTNLNLTGAVKGYVNYTDSENIINTTETTRSIIPTIPWIDTTIPVGTIVTPAISVPYAGVVPIDVPLTVPIDPPIDEPVDPPVEDNIAGTVAAILAGLTPIAGFLEYILAGQVSLTDTIESGITGVIDGIGDIAGTLTGGITSSLTDIQTSISSLLDPPTETLDLDKLKNLNSVLFTKFPFSIPFDFIAIVTAINADPVAPVLTIPFNMQDFGGSNSNIEIDLSIYDNFANKARQIGFIGFVIFMLFNTRKLIWK</sequence>
<organism evidence="2 3">
    <name type="scientific">Acetobacterium malicum</name>
    <dbReference type="NCBI Taxonomy" id="52692"/>
    <lineage>
        <taxon>Bacteria</taxon>
        <taxon>Bacillati</taxon>
        <taxon>Bacillota</taxon>
        <taxon>Clostridia</taxon>
        <taxon>Eubacteriales</taxon>
        <taxon>Eubacteriaceae</taxon>
        <taxon>Acetobacterium</taxon>
    </lineage>
</organism>
<protein>
    <submittedName>
        <fullName evidence="2">Uncharacterized protein</fullName>
    </submittedName>
</protein>
<gene>
    <name evidence="2" type="ORF">GH811_19080</name>
</gene>
<name>A0ABR6Z2W5_9FIRM</name>